<dbReference type="InterPro" id="IPR011990">
    <property type="entry name" value="TPR-like_helical_dom_sf"/>
</dbReference>
<feature type="chain" id="PRO_5018649672" evidence="2">
    <location>
        <begin position="30"/>
        <end position="573"/>
    </location>
</feature>
<protein>
    <submittedName>
        <fullName evidence="3">Tetratricopeptide repeat protein</fullName>
    </submittedName>
</protein>
<reference evidence="3" key="2">
    <citation type="submission" date="2019-01" db="EMBL/GenBank/DDBJ databases">
        <authorList>
            <person name="Li Y."/>
        </authorList>
    </citation>
    <scope>NUCLEOTIDE SEQUENCE [LARGE SCALE GENOMIC DNA]</scope>
    <source>
        <strain evidence="3">CGMCC 1.12963</strain>
    </source>
</reference>
<proteinExistence type="predicted"/>
<feature type="signal peptide" evidence="2">
    <location>
        <begin position="1"/>
        <end position="29"/>
    </location>
</feature>
<dbReference type="Pfam" id="PF13432">
    <property type="entry name" value="TPR_16"/>
    <property type="match status" value="1"/>
</dbReference>
<name>A0A3S3LHM2_9RHOB</name>
<dbReference type="InterPro" id="IPR019734">
    <property type="entry name" value="TPR_rpt"/>
</dbReference>
<dbReference type="PANTHER" id="PTHR12558">
    <property type="entry name" value="CELL DIVISION CYCLE 16,23,27"/>
    <property type="match status" value="1"/>
</dbReference>
<evidence type="ECO:0000313" key="4">
    <source>
        <dbReference type="Proteomes" id="UP000288071"/>
    </source>
</evidence>
<comment type="caution">
    <text evidence="3">The sequence shown here is derived from an EMBL/GenBank/DDBJ whole genome shotgun (WGS) entry which is preliminary data.</text>
</comment>
<dbReference type="EMBL" id="SAVA01000001">
    <property type="protein sequence ID" value="RWR55091.1"/>
    <property type="molecule type" value="Genomic_DNA"/>
</dbReference>
<dbReference type="AlphaFoldDB" id="A0A3S3LHM2"/>
<dbReference type="SMART" id="SM00028">
    <property type="entry name" value="TPR"/>
    <property type="match status" value="7"/>
</dbReference>
<evidence type="ECO:0000313" key="3">
    <source>
        <dbReference type="EMBL" id="RWR55091.1"/>
    </source>
</evidence>
<keyword evidence="2" id="KW-0732">Signal</keyword>
<evidence type="ECO:0000256" key="1">
    <source>
        <dbReference type="PROSITE-ProRule" id="PRU00339"/>
    </source>
</evidence>
<keyword evidence="4" id="KW-1185">Reference proteome</keyword>
<evidence type="ECO:0000256" key="2">
    <source>
        <dbReference type="SAM" id="SignalP"/>
    </source>
</evidence>
<feature type="repeat" description="TPR" evidence="1">
    <location>
        <begin position="363"/>
        <end position="396"/>
    </location>
</feature>
<dbReference type="Pfam" id="PF13414">
    <property type="entry name" value="TPR_11"/>
    <property type="match status" value="1"/>
</dbReference>
<dbReference type="Gene3D" id="1.25.40.10">
    <property type="entry name" value="Tetratricopeptide repeat domain"/>
    <property type="match status" value="3"/>
</dbReference>
<dbReference type="SUPFAM" id="SSF48452">
    <property type="entry name" value="TPR-like"/>
    <property type="match status" value="2"/>
</dbReference>
<dbReference type="Pfam" id="PF14559">
    <property type="entry name" value="TPR_19"/>
    <property type="match status" value="1"/>
</dbReference>
<reference evidence="3" key="1">
    <citation type="submission" date="2019-01" db="EMBL/GenBank/DDBJ databases">
        <title>Sinorhodobacter populi sp. nov. isolated from the symptomatic bark tissue of Populus euramericana canker.</title>
        <authorList>
            <person name="Xu G."/>
        </authorList>
    </citation>
    <scope>NUCLEOTIDE SEQUENCE [LARGE SCALE GENOMIC DNA]</scope>
    <source>
        <strain evidence="3">CGMCC 1.12963</strain>
    </source>
</reference>
<gene>
    <name evidence="3" type="ORF">EOW66_02525</name>
</gene>
<dbReference type="PROSITE" id="PS50005">
    <property type="entry name" value="TPR"/>
    <property type="match status" value="3"/>
</dbReference>
<sequence>MPVPATPRLLRPLLLAALLGTVAVPPAGADVAGPYLAARAATVANDYAAGVSYYDRLLASMPEDRDVQDGALLTHVAMADFDRAGALAAVMVTQKDPSQIATLVMLAQDAKTGDFAKGIALLDGGADAGALVGGLYRAWALVGEGQMGDAAKAFDALAQTSGLEGFAFYHKALALALVGDYEGAEKIFTGKYAQVLNGTRRGILAHVQVLSQLERGPEAIRLLDSSFGPNLDPELTAIRARLDNKETLPFTAIRSAADGEAEVFYSVAQAINSDASTAFALLHARLASWLRPADGDALLLCAAILEAQKQYDLAITTYEQVPADSPIAHAAKLGQAEVLVQAGRVDDAIGVLQALAKAHPELPSVWATLGDDLRRQERYKEAAEAYDKAIALLGEPEPRDWFVWYARAIAQERSGQWDKAEPGFREALKLSPEQPSVLNYLGYSYVEKKLNLDEALDMIRRAVAAEPDQGYIVDSLGWALYRLGRYDEAVVQMEKAVELDPTEPLLNDHLGDVYWAVGRKREAEFQWRRALNLGPGEDLDSDRVRKKLDIGLDAVLKAEGAPPLHPATANAGD</sequence>
<dbReference type="PANTHER" id="PTHR12558:SF13">
    <property type="entry name" value="CELL DIVISION CYCLE PROTEIN 27 HOMOLOG"/>
    <property type="match status" value="1"/>
</dbReference>
<dbReference type="Proteomes" id="UP000288071">
    <property type="component" value="Unassembled WGS sequence"/>
</dbReference>
<organism evidence="3 4">
    <name type="scientific">Paenirhodobacter huangdaonensis</name>
    <dbReference type="NCBI Taxonomy" id="2501515"/>
    <lineage>
        <taxon>Bacteria</taxon>
        <taxon>Pseudomonadati</taxon>
        <taxon>Pseudomonadota</taxon>
        <taxon>Alphaproteobacteria</taxon>
        <taxon>Rhodobacterales</taxon>
        <taxon>Rhodobacter group</taxon>
        <taxon>Paenirhodobacter</taxon>
    </lineage>
</organism>
<feature type="repeat" description="TPR" evidence="1">
    <location>
        <begin position="401"/>
        <end position="434"/>
    </location>
</feature>
<keyword evidence="1" id="KW-0802">TPR repeat</keyword>
<accession>A0A3S3LHM2</accession>
<feature type="repeat" description="TPR" evidence="1">
    <location>
        <begin position="470"/>
        <end position="503"/>
    </location>
</feature>